<dbReference type="Proteomes" id="UP001596083">
    <property type="component" value="Unassembled WGS sequence"/>
</dbReference>
<organism evidence="1 2">
    <name type="scientific">Streptomyces gamaensis</name>
    <dbReference type="NCBI Taxonomy" id="1763542"/>
    <lineage>
        <taxon>Bacteria</taxon>
        <taxon>Bacillati</taxon>
        <taxon>Actinomycetota</taxon>
        <taxon>Actinomycetes</taxon>
        <taxon>Kitasatosporales</taxon>
        <taxon>Streptomycetaceae</taxon>
        <taxon>Streptomyces</taxon>
    </lineage>
</organism>
<sequence>MSTSARPTPPRDALDATPVLPGGFCFVGLAWIPATSKNVQEPERVLLLQLTDASVPQGSRYQLPGGEAQSPEPDWKSMQWHVWRTTGLEVTPTAILGQDWPVRPPAPGLPMVYRTIYLCEPVAAGTRVTLPGGEPGLVAHRWVSRDEGAALMRGEGERAWFYGLWDAWGRSASAVQAAP</sequence>
<dbReference type="InterPro" id="IPR015797">
    <property type="entry name" value="NUDIX_hydrolase-like_dom_sf"/>
</dbReference>
<reference evidence="2" key="1">
    <citation type="journal article" date="2019" name="Int. J. Syst. Evol. Microbiol.">
        <title>The Global Catalogue of Microorganisms (GCM) 10K type strain sequencing project: providing services to taxonomists for standard genome sequencing and annotation.</title>
        <authorList>
            <consortium name="The Broad Institute Genomics Platform"/>
            <consortium name="The Broad Institute Genome Sequencing Center for Infectious Disease"/>
            <person name="Wu L."/>
            <person name="Ma J."/>
        </authorList>
    </citation>
    <scope>NUCLEOTIDE SEQUENCE [LARGE SCALE GENOMIC DNA]</scope>
    <source>
        <strain evidence="2">CGMCC 4.7304</strain>
    </source>
</reference>
<accession>A0ABW0Z8L2</accession>
<protein>
    <recommendedName>
        <fullName evidence="3">NUDIX hydrolase</fullName>
    </recommendedName>
</protein>
<dbReference type="EMBL" id="JBHSPB010000017">
    <property type="protein sequence ID" value="MFC5723393.1"/>
    <property type="molecule type" value="Genomic_DNA"/>
</dbReference>
<keyword evidence="2" id="KW-1185">Reference proteome</keyword>
<evidence type="ECO:0008006" key="3">
    <source>
        <dbReference type="Google" id="ProtNLM"/>
    </source>
</evidence>
<evidence type="ECO:0000313" key="1">
    <source>
        <dbReference type="EMBL" id="MFC5723393.1"/>
    </source>
</evidence>
<evidence type="ECO:0000313" key="2">
    <source>
        <dbReference type="Proteomes" id="UP001596083"/>
    </source>
</evidence>
<comment type="caution">
    <text evidence="1">The sequence shown here is derived from an EMBL/GenBank/DDBJ whole genome shotgun (WGS) entry which is preliminary data.</text>
</comment>
<gene>
    <name evidence="1" type="ORF">ACFP1Z_24835</name>
</gene>
<proteinExistence type="predicted"/>
<name>A0ABW0Z8L2_9ACTN</name>
<dbReference type="Gene3D" id="3.90.79.10">
    <property type="entry name" value="Nucleoside Triphosphate Pyrophosphohydrolase"/>
    <property type="match status" value="1"/>
</dbReference>
<dbReference type="SUPFAM" id="SSF55811">
    <property type="entry name" value="Nudix"/>
    <property type="match status" value="1"/>
</dbReference>
<dbReference type="RefSeq" id="WP_390319602.1">
    <property type="nucleotide sequence ID" value="NZ_JBHSPB010000017.1"/>
</dbReference>